<evidence type="ECO:0000259" key="5">
    <source>
        <dbReference type="PROSITE" id="PS01031"/>
    </source>
</evidence>
<feature type="compositionally biased region" description="Basic and acidic residues" evidence="4">
    <location>
        <begin position="143"/>
        <end position="154"/>
    </location>
</feature>
<protein>
    <submittedName>
        <fullName evidence="6">Hsp20 family protein</fullName>
    </submittedName>
</protein>
<dbReference type="PANTHER" id="PTHR47062">
    <property type="match status" value="1"/>
</dbReference>
<dbReference type="CDD" id="cd06470">
    <property type="entry name" value="ACD_IbpA-B_like"/>
    <property type="match status" value="1"/>
</dbReference>
<dbReference type="InterPro" id="IPR008978">
    <property type="entry name" value="HSP20-like_chaperone"/>
</dbReference>
<comment type="caution">
    <text evidence="6">The sequence shown here is derived from an EMBL/GenBank/DDBJ whole genome shotgun (WGS) entry which is preliminary data.</text>
</comment>
<accession>A0ABP7PVD4</accession>
<dbReference type="SUPFAM" id="SSF49764">
    <property type="entry name" value="HSP20-like chaperones"/>
    <property type="match status" value="1"/>
</dbReference>
<dbReference type="InterPro" id="IPR037913">
    <property type="entry name" value="ACD_IbpA/B"/>
</dbReference>
<reference evidence="7" key="1">
    <citation type="journal article" date="2019" name="Int. J. Syst. Evol. Microbiol.">
        <title>The Global Catalogue of Microorganisms (GCM) 10K type strain sequencing project: providing services to taxonomists for standard genome sequencing and annotation.</title>
        <authorList>
            <consortium name="The Broad Institute Genomics Platform"/>
            <consortium name="The Broad Institute Genome Sequencing Center for Infectious Disease"/>
            <person name="Wu L."/>
            <person name="Ma J."/>
        </authorList>
    </citation>
    <scope>NUCLEOTIDE SEQUENCE [LARGE SCALE GENOMIC DNA]</scope>
    <source>
        <strain evidence="7">JCM 17555</strain>
    </source>
</reference>
<dbReference type="InterPro" id="IPR002068">
    <property type="entry name" value="A-crystallin/Hsp20_dom"/>
</dbReference>
<comment type="similarity">
    <text evidence="2 3">Belongs to the small heat shock protein (HSP20) family.</text>
</comment>
<evidence type="ECO:0000313" key="7">
    <source>
        <dbReference type="Proteomes" id="UP001501337"/>
    </source>
</evidence>
<feature type="domain" description="SHSP" evidence="5">
    <location>
        <begin position="30"/>
        <end position="141"/>
    </location>
</feature>
<evidence type="ECO:0000256" key="1">
    <source>
        <dbReference type="ARBA" id="ARBA00023016"/>
    </source>
</evidence>
<dbReference type="PANTHER" id="PTHR47062:SF1">
    <property type="entry name" value="SMALL HEAT SHOCK PROTEIN IBPA"/>
    <property type="match status" value="1"/>
</dbReference>
<organism evidence="6 7">
    <name type="scientific">Allohahella marinimesophila</name>
    <dbReference type="NCBI Taxonomy" id="1054972"/>
    <lineage>
        <taxon>Bacteria</taxon>
        <taxon>Pseudomonadati</taxon>
        <taxon>Pseudomonadota</taxon>
        <taxon>Gammaproteobacteria</taxon>
        <taxon>Oceanospirillales</taxon>
        <taxon>Hahellaceae</taxon>
        <taxon>Allohahella</taxon>
    </lineage>
</organism>
<evidence type="ECO:0000256" key="4">
    <source>
        <dbReference type="SAM" id="MobiDB-lite"/>
    </source>
</evidence>
<evidence type="ECO:0000256" key="2">
    <source>
        <dbReference type="PROSITE-ProRule" id="PRU00285"/>
    </source>
</evidence>
<dbReference type="Gene3D" id="2.60.40.790">
    <property type="match status" value="1"/>
</dbReference>
<keyword evidence="1" id="KW-0346">Stress response</keyword>
<evidence type="ECO:0000313" key="6">
    <source>
        <dbReference type="EMBL" id="GAA3971941.1"/>
    </source>
</evidence>
<proteinExistence type="inferred from homology"/>
<gene>
    <name evidence="6" type="ORF">GCM10022278_31620</name>
</gene>
<evidence type="ECO:0000256" key="3">
    <source>
        <dbReference type="RuleBase" id="RU003616"/>
    </source>
</evidence>
<feature type="region of interest" description="Disordered" evidence="4">
    <location>
        <begin position="137"/>
        <end position="165"/>
    </location>
</feature>
<dbReference type="EMBL" id="BAABBO010000014">
    <property type="protein sequence ID" value="GAA3971941.1"/>
    <property type="molecule type" value="Genomic_DNA"/>
</dbReference>
<dbReference type="RefSeq" id="WP_344808125.1">
    <property type="nucleotide sequence ID" value="NZ_BAABBO010000014.1"/>
</dbReference>
<sequence length="165" mass="18072">MNTIDFSPLYRSSIGFDRMASILDATLRGDQTSAGYPPYNIEVTDENRYSITLAIAGFSDDELDIQVEKGVLTVKGRKSGDEGSRKYLHQGIANRAFERKFNLADHIEVRGADLKNGLLTISLVKEVPEAAKPRTIQINGAAKRSDKVLEHEASANEDDAETSAA</sequence>
<dbReference type="Pfam" id="PF00011">
    <property type="entry name" value="HSP20"/>
    <property type="match status" value="1"/>
</dbReference>
<dbReference type="PROSITE" id="PS01031">
    <property type="entry name" value="SHSP"/>
    <property type="match status" value="1"/>
</dbReference>
<name>A0ABP7PVD4_9GAMM</name>
<feature type="compositionally biased region" description="Acidic residues" evidence="4">
    <location>
        <begin position="155"/>
        <end position="165"/>
    </location>
</feature>
<keyword evidence="7" id="KW-1185">Reference proteome</keyword>
<dbReference type="Proteomes" id="UP001501337">
    <property type="component" value="Unassembled WGS sequence"/>
</dbReference>